<feature type="transmembrane region" description="Helical" evidence="5">
    <location>
        <begin position="93"/>
        <end position="110"/>
    </location>
</feature>
<sequence>MSATATPATTAPARGGGQARLLSLLLVANTAMFSVYMGVGGILLPAQVEALDPAAKVANLGMVSGISAIFATLFNPIGGMLSDRTHSRWGRRAPWLIGGSVAALATLALLGNAAGLLMILIGWSLAQAMMNLFQAALTAIIPDRVPRERRGTASAVFGIATSLGAIAGTQLAARFVGGSLGHVVLGSLVVAAAVLVVTLTRDPRPGEYEVVRREKTGLGGSLAGFVSALGHHDFRWLFISRALMVLSYFMLLGFMFFIVKDRIGVPSGMTAPEAVATATLVGTVCSIVFTLVGGPLSDRFDRRKTFVFLAAVLTGVSITLLLAAPSWPVFLLYSAIHSSAFGLFMAVDTALVTLVLPSEKDAARDMGILNIAAAGPQIASPFIAAAIISLGGYTALFVSGIVIALLGALAVLPVESVR</sequence>
<dbReference type="Pfam" id="PF07690">
    <property type="entry name" value="MFS_1"/>
    <property type="match status" value="1"/>
</dbReference>
<gene>
    <name evidence="7" type="ORF">D5H75_32435</name>
</gene>
<feature type="transmembrane region" description="Helical" evidence="5">
    <location>
        <begin position="238"/>
        <end position="259"/>
    </location>
</feature>
<dbReference type="InterPro" id="IPR036259">
    <property type="entry name" value="MFS_trans_sf"/>
</dbReference>
<dbReference type="OrthoDB" id="7584869at2"/>
<evidence type="ECO:0000256" key="4">
    <source>
        <dbReference type="ARBA" id="ARBA00023136"/>
    </source>
</evidence>
<dbReference type="GO" id="GO:0022857">
    <property type="term" value="F:transmembrane transporter activity"/>
    <property type="evidence" value="ECO:0007669"/>
    <property type="project" value="InterPro"/>
</dbReference>
<dbReference type="PROSITE" id="PS50850">
    <property type="entry name" value="MFS"/>
    <property type="match status" value="1"/>
</dbReference>
<keyword evidence="3 5" id="KW-1133">Transmembrane helix</keyword>
<reference evidence="7 8" key="1">
    <citation type="submission" date="2018-09" db="EMBL/GenBank/DDBJ databases">
        <title>YIM 75507 draft genome.</title>
        <authorList>
            <person name="Tang S."/>
            <person name="Feng Y."/>
        </authorList>
    </citation>
    <scope>NUCLEOTIDE SEQUENCE [LARGE SCALE GENOMIC DNA]</scope>
    <source>
        <strain evidence="7 8">YIM 75507</strain>
    </source>
</reference>
<feature type="transmembrane region" description="Helical" evidence="5">
    <location>
        <begin position="306"/>
        <end position="324"/>
    </location>
</feature>
<keyword evidence="2 5" id="KW-0812">Transmembrane</keyword>
<name>A0A3A4A6Q4_9ACTN</name>
<evidence type="ECO:0000256" key="2">
    <source>
        <dbReference type="ARBA" id="ARBA00022692"/>
    </source>
</evidence>
<feature type="transmembrane region" description="Helical" evidence="5">
    <location>
        <begin position="394"/>
        <end position="414"/>
    </location>
</feature>
<dbReference type="PANTHER" id="PTHR23528:SF1">
    <property type="entry name" value="MAJOR FACILITATOR SUPERFAMILY (MFS) PROFILE DOMAIN-CONTAINING PROTEIN"/>
    <property type="match status" value="1"/>
</dbReference>
<feature type="transmembrane region" description="Helical" evidence="5">
    <location>
        <begin position="153"/>
        <end position="173"/>
    </location>
</feature>
<comment type="caution">
    <text evidence="7">The sequence shown here is derived from an EMBL/GenBank/DDBJ whole genome shotgun (WGS) entry which is preliminary data.</text>
</comment>
<dbReference type="InterPro" id="IPR011701">
    <property type="entry name" value="MFS"/>
</dbReference>
<dbReference type="InterPro" id="IPR020846">
    <property type="entry name" value="MFS_dom"/>
</dbReference>
<feature type="domain" description="Major facilitator superfamily (MFS) profile" evidence="6">
    <location>
        <begin position="22"/>
        <end position="418"/>
    </location>
</feature>
<feature type="transmembrane region" description="Helical" evidence="5">
    <location>
        <begin position="368"/>
        <end position="388"/>
    </location>
</feature>
<organism evidence="7 8">
    <name type="scientific">Bailinhaonella thermotolerans</name>
    <dbReference type="NCBI Taxonomy" id="1070861"/>
    <lineage>
        <taxon>Bacteria</taxon>
        <taxon>Bacillati</taxon>
        <taxon>Actinomycetota</taxon>
        <taxon>Actinomycetes</taxon>
        <taxon>Streptosporangiales</taxon>
        <taxon>Streptosporangiaceae</taxon>
        <taxon>Bailinhaonella</taxon>
    </lineage>
</organism>
<feature type="transmembrane region" description="Helical" evidence="5">
    <location>
        <begin position="179"/>
        <end position="199"/>
    </location>
</feature>
<feature type="transmembrane region" description="Helical" evidence="5">
    <location>
        <begin position="58"/>
        <end position="81"/>
    </location>
</feature>
<evidence type="ECO:0000256" key="1">
    <source>
        <dbReference type="ARBA" id="ARBA00004651"/>
    </source>
</evidence>
<feature type="transmembrane region" description="Helical" evidence="5">
    <location>
        <begin position="274"/>
        <end position="294"/>
    </location>
</feature>
<dbReference type="EMBL" id="QZEY01000018">
    <property type="protein sequence ID" value="RJL23611.1"/>
    <property type="molecule type" value="Genomic_DNA"/>
</dbReference>
<protein>
    <submittedName>
        <fullName evidence="7">MFS transporter</fullName>
    </submittedName>
</protein>
<keyword evidence="4 5" id="KW-0472">Membrane</keyword>
<dbReference type="Proteomes" id="UP000265768">
    <property type="component" value="Unassembled WGS sequence"/>
</dbReference>
<proteinExistence type="predicted"/>
<feature type="transmembrane region" description="Helical" evidence="5">
    <location>
        <begin position="116"/>
        <end position="141"/>
    </location>
</feature>
<dbReference type="PANTHER" id="PTHR23528">
    <property type="match status" value="1"/>
</dbReference>
<evidence type="ECO:0000259" key="6">
    <source>
        <dbReference type="PROSITE" id="PS50850"/>
    </source>
</evidence>
<evidence type="ECO:0000313" key="7">
    <source>
        <dbReference type="EMBL" id="RJL23611.1"/>
    </source>
</evidence>
<evidence type="ECO:0000256" key="5">
    <source>
        <dbReference type="SAM" id="Phobius"/>
    </source>
</evidence>
<keyword evidence="8" id="KW-1185">Reference proteome</keyword>
<dbReference type="Gene3D" id="1.20.1250.20">
    <property type="entry name" value="MFS general substrate transporter like domains"/>
    <property type="match status" value="2"/>
</dbReference>
<dbReference type="GO" id="GO:0005886">
    <property type="term" value="C:plasma membrane"/>
    <property type="evidence" value="ECO:0007669"/>
    <property type="project" value="UniProtKB-SubCell"/>
</dbReference>
<dbReference type="AlphaFoldDB" id="A0A3A4A6Q4"/>
<evidence type="ECO:0000313" key="8">
    <source>
        <dbReference type="Proteomes" id="UP000265768"/>
    </source>
</evidence>
<feature type="transmembrane region" description="Helical" evidence="5">
    <location>
        <begin position="330"/>
        <end position="356"/>
    </location>
</feature>
<dbReference type="SUPFAM" id="SSF103473">
    <property type="entry name" value="MFS general substrate transporter"/>
    <property type="match status" value="1"/>
</dbReference>
<comment type="subcellular location">
    <subcellularLocation>
        <location evidence="1">Cell membrane</location>
        <topology evidence="1">Multi-pass membrane protein</topology>
    </subcellularLocation>
</comment>
<accession>A0A3A4A6Q4</accession>
<feature type="transmembrane region" description="Helical" evidence="5">
    <location>
        <begin position="21"/>
        <end position="46"/>
    </location>
</feature>
<evidence type="ECO:0000256" key="3">
    <source>
        <dbReference type="ARBA" id="ARBA00022989"/>
    </source>
</evidence>
<dbReference type="RefSeq" id="WP_119930399.1">
    <property type="nucleotide sequence ID" value="NZ_QZEY01000018.1"/>
</dbReference>